<dbReference type="InterPro" id="IPR057171">
    <property type="entry name" value="DUF7849"/>
</dbReference>
<dbReference type="CDD" id="cd00146">
    <property type="entry name" value="PKD"/>
    <property type="match status" value="1"/>
</dbReference>
<dbReference type="InterPro" id="IPR055353">
    <property type="entry name" value="DUF7619"/>
</dbReference>
<gene>
    <name evidence="3" type="ORF">ABR189_10145</name>
</gene>
<dbReference type="SUPFAM" id="SSF49299">
    <property type="entry name" value="PKD domain"/>
    <property type="match status" value="1"/>
</dbReference>
<evidence type="ECO:0000256" key="1">
    <source>
        <dbReference type="SAM" id="SignalP"/>
    </source>
</evidence>
<dbReference type="InterPro" id="IPR035986">
    <property type="entry name" value="PKD_dom_sf"/>
</dbReference>
<dbReference type="Pfam" id="PF18911">
    <property type="entry name" value="PKD_4"/>
    <property type="match status" value="1"/>
</dbReference>
<dbReference type="EMBL" id="JBEXAC010000001">
    <property type="protein sequence ID" value="MET6997731.1"/>
    <property type="molecule type" value="Genomic_DNA"/>
</dbReference>
<evidence type="ECO:0000313" key="3">
    <source>
        <dbReference type="EMBL" id="MET6997731.1"/>
    </source>
</evidence>
<evidence type="ECO:0000313" key="4">
    <source>
        <dbReference type="Proteomes" id="UP001549749"/>
    </source>
</evidence>
<comment type="caution">
    <text evidence="3">The sequence shown here is derived from an EMBL/GenBank/DDBJ whole genome shotgun (WGS) entry which is preliminary data.</text>
</comment>
<keyword evidence="4" id="KW-1185">Reference proteome</keyword>
<dbReference type="Gene3D" id="2.60.40.10">
    <property type="entry name" value="Immunoglobulins"/>
    <property type="match status" value="1"/>
</dbReference>
<sequence length="667" mass="74346">MTRWYSLIMFCCSILSLGQASRAQTADTLPAVVQAAEDQNKVTFSGELRPLRGVAGAPAPFYSYFWELGDGAFSFEATPQHVYPDTGTYQVRLYATNNYDDGRPPPTKPRPIKIKNKTYPIAAKPSGFFQGGGNIEMKANRMPRPGEEMVLVIGYRQPAGTKTGGSLLLLYNEKTFKQNNFNLGEARAYHQEKQVPTDSLWAYLPPAEIEDAAFGGPLLALRGPAAHAPLPASSAAHNQQLKAMLLEKMGTFRKNHAWRLEGAQAGAEQFMFVSLQTTPEMIRDTNAVVNITALFMPDDPALEPEEYTMELQIVASHDPNRIMLRNHRMNYRFTGKKKLLTYKIQFQNTGKGPAKKVDIGVRIPDMLNGNSITLQDMQPRCVPCDSAYENQSCLDTVITKDSIHFVFRNIYLPGVQQEGVNDTDSTKGFIKYTINFGKKPAKVPFASQAAIVFDKNEPVITNRSVGRFKPGLSPGIILGYGHRLGSTGKLERGGDKNLTIGASIAPFAPHRRYLQMELYAGIFNEYERFKERRRGGDTVIDNHDYKVMYRDVYEKVNIITLEAVPLQIRYNLNSWVGVGAGALAAINLSTRTRTILKSTMASATGTPGITLEGDLDRKTTYFTKLNPAVFADLQLGRVRTGPAAGIRYLYYMHPSEQRLFVYVSWKI</sequence>
<reference evidence="3 4" key="1">
    <citation type="submission" date="2024-06" db="EMBL/GenBank/DDBJ databases">
        <title>Chitinophaga defluvii sp. nov., isolated from municipal sewage.</title>
        <authorList>
            <person name="Zhang L."/>
        </authorList>
    </citation>
    <scope>NUCLEOTIDE SEQUENCE [LARGE SCALE GENOMIC DNA]</scope>
    <source>
        <strain evidence="3 4">H8</strain>
    </source>
</reference>
<feature type="signal peptide" evidence="1">
    <location>
        <begin position="1"/>
        <end position="22"/>
    </location>
</feature>
<dbReference type="Proteomes" id="UP001549749">
    <property type="component" value="Unassembled WGS sequence"/>
</dbReference>
<evidence type="ECO:0000259" key="2">
    <source>
        <dbReference type="PROSITE" id="PS50093"/>
    </source>
</evidence>
<accession>A0ABV2T3X9</accession>
<dbReference type="PROSITE" id="PS50093">
    <property type="entry name" value="PKD"/>
    <property type="match status" value="1"/>
</dbReference>
<dbReference type="RefSeq" id="WP_354660366.1">
    <property type="nucleotide sequence ID" value="NZ_JBEXAC010000001.1"/>
</dbReference>
<feature type="chain" id="PRO_5047379446" evidence="1">
    <location>
        <begin position="23"/>
        <end position="667"/>
    </location>
</feature>
<dbReference type="Pfam" id="PF25233">
    <property type="entry name" value="DUF7849"/>
    <property type="match status" value="1"/>
</dbReference>
<feature type="domain" description="PKD" evidence="2">
    <location>
        <begin position="55"/>
        <end position="98"/>
    </location>
</feature>
<dbReference type="Pfam" id="PF24595">
    <property type="entry name" value="DUF7619"/>
    <property type="match status" value="1"/>
</dbReference>
<protein>
    <submittedName>
        <fullName evidence="3">PKD domain-containing protein</fullName>
    </submittedName>
</protein>
<keyword evidence="1" id="KW-0732">Signal</keyword>
<dbReference type="InterPro" id="IPR013783">
    <property type="entry name" value="Ig-like_fold"/>
</dbReference>
<proteinExistence type="predicted"/>
<organism evidence="3 4">
    <name type="scientific">Chitinophaga defluvii</name>
    <dbReference type="NCBI Taxonomy" id="3163343"/>
    <lineage>
        <taxon>Bacteria</taxon>
        <taxon>Pseudomonadati</taxon>
        <taxon>Bacteroidota</taxon>
        <taxon>Chitinophagia</taxon>
        <taxon>Chitinophagales</taxon>
        <taxon>Chitinophagaceae</taxon>
        <taxon>Chitinophaga</taxon>
    </lineage>
</organism>
<name>A0ABV2T3X9_9BACT</name>
<dbReference type="InterPro" id="IPR000601">
    <property type="entry name" value="PKD_dom"/>
</dbReference>